<dbReference type="GO" id="GO:0000076">
    <property type="term" value="P:DNA replication checkpoint signaling"/>
    <property type="evidence" value="ECO:0007669"/>
    <property type="project" value="TreeGrafter"/>
</dbReference>
<reference evidence="2 3" key="1">
    <citation type="journal article" date="2016" name="Mol. Biol. Evol.">
        <title>Comparative Genomics of Early-Diverging Mushroom-Forming Fungi Provides Insights into the Origins of Lignocellulose Decay Capabilities.</title>
        <authorList>
            <person name="Nagy L.G."/>
            <person name="Riley R."/>
            <person name="Tritt A."/>
            <person name="Adam C."/>
            <person name="Daum C."/>
            <person name="Floudas D."/>
            <person name="Sun H."/>
            <person name="Yadav J.S."/>
            <person name="Pangilinan J."/>
            <person name="Larsson K.H."/>
            <person name="Matsuura K."/>
            <person name="Barry K."/>
            <person name="Labutti K."/>
            <person name="Kuo R."/>
            <person name="Ohm R.A."/>
            <person name="Bhattacharya S.S."/>
            <person name="Shirouzu T."/>
            <person name="Yoshinaga Y."/>
            <person name="Martin F.M."/>
            <person name="Grigoriev I.V."/>
            <person name="Hibbett D.S."/>
        </authorList>
    </citation>
    <scope>NUCLEOTIDE SEQUENCE [LARGE SCALE GENOMIC DNA]</scope>
    <source>
        <strain evidence="2 3">HHB12029</strain>
    </source>
</reference>
<dbReference type="GO" id="GO:0031573">
    <property type="term" value="P:mitotic intra-S DNA damage checkpoint signaling"/>
    <property type="evidence" value="ECO:0007669"/>
    <property type="project" value="TreeGrafter"/>
</dbReference>
<dbReference type="InterPro" id="IPR046938">
    <property type="entry name" value="DNA_clamp_sf"/>
</dbReference>
<evidence type="ECO:0000313" key="3">
    <source>
        <dbReference type="Proteomes" id="UP000077266"/>
    </source>
</evidence>
<dbReference type="InParanoid" id="A0A165KHN1"/>
<evidence type="ECO:0000256" key="1">
    <source>
        <dbReference type="SAM" id="MobiDB-lite"/>
    </source>
</evidence>
<gene>
    <name evidence="2" type="ORF">EXIGLDRAFT_714543</name>
</gene>
<dbReference type="STRING" id="1314781.A0A165KHN1"/>
<dbReference type="Gene3D" id="3.70.10.10">
    <property type="match status" value="1"/>
</dbReference>
<dbReference type="InterPro" id="IPR007268">
    <property type="entry name" value="Rad9/Ddc1"/>
</dbReference>
<proteinExistence type="predicted"/>
<organism evidence="2 3">
    <name type="scientific">Exidia glandulosa HHB12029</name>
    <dbReference type="NCBI Taxonomy" id="1314781"/>
    <lineage>
        <taxon>Eukaryota</taxon>
        <taxon>Fungi</taxon>
        <taxon>Dikarya</taxon>
        <taxon>Basidiomycota</taxon>
        <taxon>Agaricomycotina</taxon>
        <taxon>Agaricomycetes</taxon>
        <taxon>Auriculariales</taxon>
        <taxon>Exidiaceae</taxon>
        <taxon>Exidia</taxon>
    </lineage>
</organism>
<dbReference type="Proteomes" id="UP000077266">
    <property type="component" value="Unassembled WGS sequence"/>
</dbReference>
<dbReference type="Pfam" id="PF04139">
    <property type="entry name" value="Rad9"/>
    <property type="match status" value="1"/>
</dbReference>
<dbReference type="GO" id="GO:0071479">
    <property type="term" value="P:cellular response to ionizing radiation"/>
    <property type="evidence" value="ECO:0007669"/>
    <property type="project" value="TreeGrafter"/>
</dbReference>
<feature type="region of interest" description="Disordered" evidence="1">
    <location>
        <begin position="295"/>
        <end position="346"/>
    </location>
</feature>
<protein>
    <recommendedName>
        <fullName evidence="4">Rad9-domain-containing protein</fullName>
    </recommendedName>
</protein>
<dbReference type="PANTHER" id="PTHR15237:SF0">
    <property type="entry name" value="CELL CYCLE CHECKPOINT CONTROL PROTEIN"/>
    <property type="match status" value="1"/>
</dbReference>
<feature type="compositionally biased region" description="Polar residues" evidence="1">
    <location>
        <begin position="295"/>
        <end position="304"/>
    </location>
</feature>
<evidence type="ECO:0000313" key="2">
    <source>
        <dbReference type="EMBL" id="KZV96348.1"/>
    </source>
</evidence>
<accession>A0A165KHN1</accession>
<evidence type="ECO:0008006" key="4">
    <source>
        <dbReference type="Google" id="ProtNLM"/>
    </source>
</evidence>
<dbReference type="SUPFAM" id="SSF55979">
    <property type="entry name" value="DNA clamp"/>
    <property type="match status" value="1"/>
</dbReference>
<sequence>MHATLTAAMIKPFSKALTCLSKYGDELTIRVLPEGLELSTINSSKSAYANVRLLPGLFEQYIVPNTAGVDGDDVLGCLQTKVIALLSARLVLTSFQALIAVVRPRASDKAVERCELQVVEGEDDDQDSLESKLVVKLHCKHGVTKTHRLVLAHGSGAGPQLDREPRNRVSIGARAVKEMLEHFPPARATKADPQLAWDFDSAEVRVRTRTTGADKASDLSTELSISSDVFDAYDIVDVPLGIAFPLREFTATTSLSEALSSPLDMSISAPGDALQLQIEHNFCTVLCVISTSATSSAPGVSQQSKRPRAEDGTPAPAAPPKRRAPSLAMQPTSQAGSSRHASAAPSISVKGNRYSDAMQLDQDSLSTAPPQAQSTPRPPTQPQAASTPRHGYDGQPLFLPSFTQEDIAGLAASGLGEMTADEVADMMREMEEDDADALPATQAPSRIDDDEEKVPGPNFALVLI</sequence>
<name>A0A165KHN1_EXIGL</name>
<dbReference type="GO" id="GO:0006281">
    <property type="term" value="P:DNA repair"/>
    <property type="evidence" value="ECO:0007669"/>
    <property type="project" value="TreeGrafter"/>
</dbReference>
<feature type="compositionally biased region" description="Polar residues" evidence="1">
    <location>
        <begin position="329"/>
        <end position="340"/>
    </location>
</feature>
<dbReference type="PANTHER" id="PTHR15237">
    <property type="entry name" value="DNA REPAIR PROTEIN RAD9"/>
    <property type="match status" value="1"/>
</dbReference>
<dbReference type="AlphaFoldDB" id="A0A165KHN1"/>
<dbReference type="EMBL" id="KV425944">
    <property type="protein sequence ID" value="KZV96348.1"/>
    <property type="molecule type" value="Genomic_DNA"/>
</dbReference>
<dbReference type="OrthoDB" id="60092at2759"/>
<feature type="region of interest" description="Disordered" evidence="1">
    <location>
        <begin position="362"/>
        <end position="393"/>
    </location>
</feature>
<feature type="region of interest" description="Disordered" evidence="1">
    <location>
        <begin position="432"/>
        <end position="458"/>
    </location>
</feature>
<dbReference type="FunCoup" id="A0A165KHN1">
    <property type="interactions" value="392"/>
</dbReference>
<feature type="compositionally biased region" description="Polar residues" evidence="1">
    <location>
        <begin position="362"/>
        <end position="375"/>
    </location>
</feature>
<dbReference type="GO" id="GO:0030896">
    <property type="term" value="C:checkpoint clamp complex"/>
    <property type="evidence" value="ECO:0007669"/>
    <property type="project" value="InterPro"/>
</dbReference>
<keyword evidence="3" id="KW-1185">Reference proteome</keyword>